<dbReference type="CDD" id="cd00038">
    <property type="entry name" value="CAP_ED"/>
    <property type="match status" value="1"/>
</dbReference>
<evidence type="ECO:0000313" key="6">
    <source>
        <dbReference type="Proteomes" id="UP000430272"/>
    </source>
</evidence>
<sequence length="251" mass="27489">MTDRQEDSSPAANRKRIISRLAGFAELDPPEIERLLTFEGPTSEFARGDIIRSEGERELYLLLDGWAASAVVLADGSRQLITANLPGDLLGLPGLAMEEPIDTVVALTPAKVIHISQPQLGALFANSPRLAAIMFLISQEERSLLMERLALTGQASALTNLAALILRLYERNGQVDDAPTASFFMPLTQRELGELIGVSSVHTNSLIKKLRTDGVVSIANRTLTIEDKPRLFQIAGISPWRRSRPGWLQVI</sequence>
<reference evidence="5 6" key="1">
    <citation type="submission" date="2019-12" db="EMBL/GenBank/DDBJ databases">
        <title>Genomic-based taxomic classification of the family Erythrobacteraceae.</title>
        <authorList>
            <person name="Xu L."/>
        </authorList>
    </citation>
    <scope>NUCLEOTIDE SEQUENCE [LARGE SCALE GENOMIC DNA]</scope>
    <source>
        <strain evidence="5 6">JCM 17468</strain>
    </source>
</reference>
<dbReference type="AlphaFoldDB" id="A0A844Y5G6"/>
<dbReference type="SUPFAM" id="SSF51206">
    <property type="entry name" value="cAMP-binding domain-like"/>
    <property type="match status" value="1"/>
</dbReference>
<accession>A0A844Y5G6</accession>
<dbReference type="InterPro" id="IPR036390">
    <property type="entry name" value="WH_DNA-bd_sf"/>
</dbReference>
<dbReference type="EMBL" id="WTYD01000001">
    <property type="protein sequence ID" value="MXO53076.1"/>
    <property type="molecule type" value="Genomic_DNA"/>
</dbReference>
<dbReference type="Pfam" id="PF13545">
    <property type="entry name" value="HTH_Crp_2"/>
    <property type="match status" value="1"/>
</dbReference>
<keyword evidence="2" id="KW-0238">DNA-binding</keyword>
<feature type="domain" description="HTH crp-type" evidence="4">
    <location>
        <begin position="155"/>
        <end position="229"/>
    </location>
</feature>
<dbReference type="SUPFAM" id="SSF46785">
    <property type="entry name" value="Winged helix' DNA-binding domain"/>
    <property type="match status" value="1"/>
</dbReference>
<evidence type="ECO:0000256" key="1">
    <source>
        <dbReference type="ARBA" id="ARBA00023015"/>
    </source>
</evidence>
<keyword evidence="1" id="KW-0805">Transcription regulation</keyword>
<dbReference type="Gene3D" id="1.10.10.10">
    <property type="entry name" value="Winged helix-like DNA-binding domain superfamily/Winged helix DNA-binding domain"/>
    <property type="match status" value="1"/>
</dbReference>
<proteinExistence type="predicted"/>
<dbReference type="Pfam" id="PF00027">
    <property type="entry name" value="cNMP_binding"/>
    <property type="match status" value="1"/>
</dbReference>
<dbReference type="InterPro" id="IPR012318">
    <property type="entry name" value="HTH_CRP"/>
</dbReference>
<evidence type="ECO:0000256" key="2">
    <source>
        <dbReference type="ARBA" id="ARBA00023125"/>
    </source>
</evidence>
<dbReference type="InterPro" id="IPR036388">
    <property type="entry name" value="WH-like_DNA-bd_sf"/>
</dbReference>
<dbReference type="GO" id="GO:0006355">
    <property type="term" value="P:regulation of DNA-templated transcription"/>
    <property type="evidence" value="ECO:0007669"/>
    <property type="project" value="InterPro"/>
</dbReference>
<keyword evidence="6" id="KW-1185">Reference proteome</keyword>
<dbReference type="GO" id="GO:0003677">
    <property type="term" value="F:DNA binding"/>
    <property type="evidence" value="ECO:0007669"/>
    <property type="project" value="UniProtKB-KW"/>
</dbReference>
<dbReference type="PROSITE" id="PS51063">
    <property type="entry name" value="HTH_CRP_2"/>
    <property type="match status" value="1"/>
</dbReference>
<dbReference type="InterPro" id="IPR000595">
    <property type="entry name" value="cNMP-bd_dom"/>
</dbReference>
<evidence type="ECO:0000259" key="4">
    <source>
        <dbReference type="PROSITE" id="PS51063"/>
    </source>
</evidence>
<comment type="caution">
    <text evidence="5">The sequence shown here is derived from an EMBL/GenBank/DDBJ whole genome shotgun (WGS) entry which is preliminary data.</text>
</comment>
<name>A0A844Y5G6_9SPHN</name>
<dbReference type="InterPro" id="IPR014710">
    <property type="entry name" value="RmlC-like_jellyroll"/>
</dbReference>
<organism evidence="5 6">
    <name type="scientific">Qipengyuania pelagi</name>
    <dbReference type="NCBI Taxonomy" id="994320"/>
    <lineage>
        <taxon>Bacteria</taxon>
        <taxon>Pseudomonadati</taxon>
        <taxon>Pseudomonadota</taxon>
        <taxon>Alphaproteobacteria</taxon>
        <taxon>Sphingomonadales</taxon>
        <taxon>Erythrobacteraceae</taxon>
        <taxon>Qipengyuania</taxon>
    </lineage>
</organism>
<protein>
    <submittedName>
        <fullName evidence="5">Helix-turn-helix domain-containing protein</fullName>
    </submittedName>
</protein>
<evidence type="ECO:0000256" key="3">
    <source>
        <dbReference type="ARBA" id="ARBA00023163"/>
    </source>
</evidence>
<gene>
    <name evidence="5" type="ORF">GRI47_03495</name>
</gene>
<dbReference type="Proteomes" id="UP000430272">
    <property type="component" value="Unassembled WGS sequence"/>
</dbReference>
<keyword evidence="3" id="KW-0804">Transcription</keyword>
<dbReference type="InterPro" id="IPR018490">
    <property type="entry name" value="cNMP-bd_dom_sf"/>
</dbReference>
<evidence type="ECO:0000313" key="5">
    <source>
        <dbReference type="EMBL" id="MXO53076.1"/>
    </source>
</evidence>
<dbReference type="Gene3D" id="2.60.120.10">
    <property type="entry name" value="Jelly Rolls"/>
    <property type="match status" value="1"/>
</dbReference>